<protein>
    <submittedName>
        <fullName evidence="2">Phytanoyl-CoA dioxygenase</fullName>
    </submittedName>
</protein>
<keyword evidence="3" id="KW-1185">Reference proteome</keyword>
<evidence type="ECO:0000313" key="2">
    <source>
        <dbReference type="EMBL" id="NEV02776.1"/>
    </source>
</evidence>
<keyword evidence="2" id="KW-0560">Oxidoreductase</keyword>
<dbReference type="Pfam" id="PF05721">
    <property type="entry name" value="PhyH"/>
    <property type="match status" value="1"/>
</dbReference>
<accession>A0A6P1BWH0</accession>
<sequence length="277" mass="31677">MRLRPSEVISYERDGYVIIPESFSGSELELICDEAERVLGLDIEGKILEGDALTVRSVNGVHLHSDVLYTFARHPRLLEPAQQLLADEVYIHQFKINAKRGLNGEVWPWHDDYVFWRNEDGMPSPRAINFVLFLDDVAEFNGPMLAVPRTHRRSLDDDAHEIRKFEPGSDSHDWHHHTSKQLKYTLERSLLQQAIGQNGVVSLKGARGSILIFHPCLFHCSSTNSMPWDRRLVIVTYNSVSNGLLERPNPRPNFMANRNFSPLTLVADDTLMPRSLK</sequence>
<name>A0A6P1BWH0_9BRAD</name>
<comment type="cofactor">
    <cofactor evidence="1">
        <name>Fe(2+)</name>
        <dbReference type="ChEBI" id="CHEBI:29033"/>
    </cofactor>
</comment>
<proteinExistence type="predicted"/>
<keyword evidence="2" id="KW-0223">Dioxygenase</keyword>
<dbReference type="RefSeq" id="WP_163163191.1">
    <property type="nucleotide sequence ID" value="NZ_VKHP01000433.1"/>
</dbReference>
<dbReference type="SUPFAM" id="SSF51197">
    <property type="entry name" value="Clavaminate synthase-like"/>
    <property type="match status" value="1"/>
</dbReference>
<dbReference type="GO" id="GO:0016706">
    <property type="term" value="F:2-oxoglutarate-dependent dioxygenase activity"/>
    <property type="evidence" value="ECO:0007669"/>
    <property type="project" value="UniProtKB-ARBA"/>
</dbReference>
<organism evidence="2 3">
    <name type="scientific">Bradyrhizobium uaiense</name>
    <dbReference type="NCBI Taxonomy" id="2594946"/>
    <lineage>
        <taxon>Bacteria</taxon>
        <taxon>Pseudomonadati</taxon>
        <taxon>Pseudomonadota</taxon>
        <taxon>Alphaproteobacteria</taxon>
        <taxon>Hyphomicrobiales</taxon>
        <taxon>Nitrobacteraceae</taxon>
        <taxon>Bradyrhizobium</taxon>
    </lineage>
</organism>
<dbReference type="PANTHER" id="PTHR20883:SF48">
    <property type="entry name" value="ECTOINE DIOXYGENASE"/>
    <property type="match status" value="1"/>
</dbReference>
<reference evidence="2 3" key="1">
    <citation type="journal article" date="2020" name="Arch. Microbiol.">
        <title>Bradyrhizobium uaiense sp. nov., a new highly efficient cowpea symbiont.</title>
        <authorList>
            <person name="Cabral Michel D."/>
            <person name="Azarias Guimaraes A."/>
            <person name="Martins da Costa E."/>
            <person name="Soares de Carvalho T."/>
            <person name="Balsanelli E."/>
            <person name="Willems A."/>
            <person name="Maltempi de Souza E."/>
            <person name="de Souza Moreira F.M."/>
        </authorList>
    </citation>
    <scope>NUCLEOTIDE SEQUENCE [LARGE SCALE GENOMIC DNA]</scope>
    <source>
        <strain evidence="2 3">UFLA 03-164</strain>
    </source>
</reference>
<dbReference type="AlphaFoldDB" id="A0A6P1BWH0"/>
<evidence type="ECO:0000313" key="3">
    <source>
        <dbReference type="Proteomes" id="UP000468531"/>
    </source>
</evidence>
<dbReference type="EMBL" id="VKHP01000433">
    <property type="protein sequence ID" value="NEV02776.1"/>
    <property type="molecule type" value="Genomic_DNA"/>
</dbReference>
<dbReference type="Proteomes" id="UP000468531">
    <property type="component" value="Unassembled WGS sequence"/>
</dbReference>
<comment type="caution">
    <text evidence="2">The sequence shown here is derived from an EMBL/GenBank/DDBJ whole genome shotgun (WGS) entry which is preliminary data.</text>
</comment>
<dbReference type="InterPro" id="IPR008775">
    <property type="entry name" value="Phytyl_CoA_dOase-like"/>
</dbReference>
<dbReference type="Gene3D" id="2.60.120.620">
    <property type="entry name" value="q2cbj1_9rhob like domain"/>
    <property type="match status" value="1"/>
</dbReference>
<dbReference type="PANTHER" id="PTHR20883">
    <property type="entry name" value="PHYTANOYL-COA DIOXYGENASE DOMAIN CONTAINING 1"/>
    <property type="match status" value="1"/>
</dbReference>
<gene>
    <name evidence="2" type="ORF">FNJ47_45705</name>
</gene>
<dbReference type="GO" id="GO:0005506">
    <property type="term" value="F:iron ion binding"/>
    <property type="evidence" value="ECO:0007669"/>
    <property type="project" value="UniProtKB-ARBA"/>
</dbReference>
<evidence type="ECO:0000256" key="1">
    <source>
        <dbReference type="ARBA" id="ARBA00001954"/>
    </source>
</evidence>